<feature type="region of interest" description="Disordered" evidence="1">
    <location>
        <begin position="122"/>
        <end position="167"/>
    </location>
</feature>
<keyword evidence="3" id="KW-1185">Reference proteome</keyword>
<proteinExistence type="predicted"/>
<accession>A0A4Y7SZU3</accession>
<evidence type="ECO:0000313" key="3">
    <source>
        <dbReference type="Proteomes" id="UP000298030"/>
    </source>
</evidence>
<protein>
    <submittedName>
        <fullName evidence="2">Uncharacterized protein</fullName>
    </submittedName>
</protein>
<gene>
    <name evidence="2" type="ORF">FA13DRAFT_1712739</name>
</gene>
<feature type="compositionally biased region" description="Acidic residues" evidence="1">
    <location>
        <begin position="133"/>
        <end position="145"/>
    </location>
</feature>
<dbReference type="EMBL" id="QPFP01000042">
    <property type="protein sequence ID" value="TEB27164.1"/>
    <property type="molecule type" value="Genomic_DNA"/>
</dbReference>
<organism evidence="2 3">
    <name type="scientific">Coprinellus micaceus</name>
    <name type="common">Glistening ink-cap mushroom</name>
    <name type="synonym">Coprinus micaceus</name>
    <dbReference type="NCBI Taxonomy" id="71717"/>
    <lineage>
        <taxon>Eukaryota</taxon>
        <taxon>Fungi</taxon>
        <taxon>Dikarya</taxon>
        <taxon>Basidiomycota</taxon>
        <taxon>Agaricomycotina</taxon>
        <taxon>Agaricomycetes</taxon>
        <taxon>Agaricomycetidae</taxon>
        <taxon>Agaricales</taxon>
        <taxon>Agaricineae</taxon>
        <taxon>Psathyrellaceae</taxon>
        <taxon>Coprinellus</taxon>
    </lineage>
</organism>
<name>A0A4Y7SZU3_COPMI</name>
<dbReference type="Proteomes" id="UP000298030">
    <property type="component" value="Unassembled WGS sequence"/>
</dbReference>
<evidence type="ECO:0000256" key="1">
    <source>
        <dbReference type="SAM" id="MobiDB-lite"/>
    </source>
</evidence>
<sequence>MSKALNHRSVEHSLLDLLIVPNLPPAGCHNHGPLSNTVYMGIKSSNLYAVRRVSCRKGCMHTTRMLTHDEKIEVSTKLAIAAGLIRDLQKLMWLGKWLTCVYDPVGHSDPEPVRQNQCGVLPAGPRARHDSDTDMDTDTDTDTDDTSTIVVPSKRKATGPPERIFERRPLPLLPDARGSEINLFLASGEKVRGFDKTDL</sequence>
<evidence type="ECO:0000313" key="2">
    <source>
        <dbReference type="EMBL" id="TEB27164.1"/>
    </source>
</evidence>
<reference evidence="2 3" key="1">
    <citation type="journal article" date="2019" name="Nat. Ecol. Evol.">
        <title>Megaphylogeny resolves global patterns of mushroom evolution.</title>
        <authorList>
            <person name="Varga T."/>
            <person name="Krizsan K."/>
            <person name="Foldi C."/>
            <person name="Dima B."/>
            <person name="Sanchez-Garcia M."/>
            <person name="Sanchez-Ramirez S."/>
            <person name="Szollosi G.J."/>
            <person name="Szarkandi J.G."/>
            <person name="Papp V."/>
            <person name="Albert L."/>
            <person name="Andreopoulos W."/>
            <person name="Angelini C."/>
            <person name="Antonin V."/>
            <person name="Barry K.W."/>
            <person name="Bougher N.L."/>
            <person name="Buchanan P."/>
            <person name="Buyck B."/>
            <person name="Bense V."/>
            <person name="Catcheside P."/>
            <person name="Chovatia M."/>
            <person name="Cooper J."/>
            <person name="Damon W."/>
            <person name="Desjardin D."/>
            <person name="Finy P."/>
            <person name="Geml J."/>
            <person name="Haridas S."/>
            <person name="Hughes K."/>
            <person name="Justo A."/>
            <person name="Karasinski D."/>
            <person name="Kautmanova I."/>
            <person name="Kiss B."/>
            <person name="Kocsube S."/>
            <person name="Kotiranta H."/>
            <person name="LaButti K.M."/>
            <person name="Lechner B.E."/>
            <person name="Liimatainen K."/>
            <person name="Lipzen A."/>
            <person name="Lukacs Z."/>
            <person name="Mihaltcheva S."/>
            <person name="Morgado L.N."/>
            <person name="Niskanen T."/>
            <person name="Noordeloos M.E."/>
            <person name="Ohm R.A."/>
            <person name="Ortiz-Santana B."/>
            <person name="Ovrebo C."/>
            <person name="Racz N."/>
            <person name="Riley R."/>
            <person name="Savchenko A."/>
            <person name="Shiryaev A."/>
            <person name="Soop K."/>
            <person name="Spirin V."/>
            <person name="Szebenyi C."/>
            <person name="Tomsovsky M."/>
            <person name="Tulloss R.E."/>
            <person name="Uehling J."/>
            <person name="Grigoriev I.V."/>
            <person name="Vagvolgyi C."/>
            <person name="Papp T."/>
            <person name="Martin F.M."/>
            <person name="Miettinen O."/>
            <person name="Hibbett D.S."/>
            <person name="Nagy L.G."/>
        </authorList>
    </citation>
    <scope>NUCLEOTIDE SEQUENCE [LARGE SCALE GENOMIC DNA]</scope>
    <source>
        <strain evidence="2 3">FP101781</strain>
    </source>
</reference>
<dbReference type="AlphaFoldDB" id="A0A4Y7SZU3"/>
<comment type="caution">
    <text evidence="2">The sequence shown here is derived from an EMBL/GenBank/DDBJ whole genome shotgun (WGS) entry which is preliminary data.</text>
</comment>